<organism evidence="1 2">
    <name type="scientific">Paradesertivirga mongoliensis</name>
    <dbReference type="NCBI Taxonomy" id="2100740"/>
    <lineage>
        <taxon>Bacteria</taxon>
        <taxon>Pseudomonadati</taxon>
        <taxon>Bacteroidota</taxon>
        <taxon>Sphingobacteriia</taxon>
        <taxon>Sphingobacteriales</taxon>
        <taxon>Sphingobacteriaceae</taxon>
        <taxon>Paradesertivirga</taxon>
    </lineage>
</organism>
<comment type="caution">
    <text evidence="1">The sequence shown here is derived from an EMBL/GenBank/DDBJ whole genome shotgun (WGS) entry which is preliminary data.</text>
</comment>
<dbReference type="RefSeq" id="WP_255905065.1">
    <property type="nucleotide sequence ID" value="NZ_JAFMZO010000004.1"/>
</dbReference>
<proteinExistence type="predicted"/>
<reference evidence="2" key="1">
    <citation type="journal article" date="2019" name="Int. J. Syst. Evol. Microbiol.">
        <title>The Global Catalogue of Microorganisms (GCM) 10K type strain sequencing project: providing services to taxonomists for standard genome sequencing and annotation.</title>
        <authorList>
            <consortium name="The Broad Institute Genomics Platform"/>
            <consortium name="The Broad Institute Genome Sequencing Center for Infectious Disease"/>
            <person name="Wu L."/>
            <person name="Ma J."/>
        </authorList>
    </citation>
    <scope>NUCLEOTIDE SEQUENCE [LARGE SCALE GENOMIC DNA]</scope>
    <source>
        <strain evidence="2">KCTC 42217</strain>
    </source>
</reference>
<dbReference type="PROSITE" id="PS51257">
    <property type="entry name" value="PROKAR_LIPOPROTEIN"/>
    <property type="match status" value="1"/>
</dbReference>
<name>A0ABW4ZPU7_9SPHI</name>
<sequence>MKNKKNKLLSLLFLTTITIYSCKKDSENIFNMFDEVDVVYTSALNSDEILLDFEISTPTSNPTLNQMYTINISETGSTTPVITRTNTAAERNKYVATIKVKKGSPQSTYEVWATNASGAKIAAATVLYHGNPLVDPKLVSDYTNVNDGETVYIDYSITSSNEDMHSVVVEKVAGSSSGNPERTATVVSDESERRSYSRTLKLTMQRDGKSTYRVYALNEKGHYIGDGYKEVTIEVNPSYKVIASRRVYAPDTLTKVNPSFYSISKGTSFSYTEGQANSADIDFGIWRTPDPRPAHAGRYIYNYYSLSATTNPFPTYDISAWTKRATVFSAPVTGGTNTFLYTLVSGSVIEEQAKARTLNVTSTNFTTWQAGLAAGNVVYFKTPEGKYGAFLVNGVASDYENKAYVSIDVKIQN</sequence>
<evidence type="ECO:0008006" key="3">
    <source>
        <dbReference type="Google" id="ProtNLM"/>
    </source>
</evidence>
<protein>
    <recommendedName>
        <fullName evidence="3">DUF5018 domain-containing protein</fullName>
    </recommendedName>
</protein>
<dbReference type="Proteomes" id="UP001597387">
    <property type="component" value="Unassembled WGS sequence"/>
</dbReference>
<evidence type="ECO:0000313" key="1">
    <source>
        <dbReference type="EMBL" id="MFD2163821.1"/>
    </source>
</evidence>
<gene>
    <name evidence="1" type="ORF">ACFSJU_15545</name>
</gene>
<dbReference type="EMBL" id="JBHUHZ010000003">
    <property type="protein sequence ID" value="MFD2163821.1"/>
    <property type="molecule type" value="Genomic_DNA"/>
</dbReference>
<evidence type="ECO:0000313" key="2">
    <source>
        <dbReference type="Proteomes" id="UP001597387"/>
    </source>
</evidence>
<accession>A0ABW4ZPU7</accession>
<keyword evidence="2" id="KW-1185">Reference proteome</keyword>